<evidence type="ECO:0000313" key="2">
    <source>
        <dbReference type="Proteomes" id="UP001066276"/>
    </source>
</evidence>
<dbReference type="AlphaFoldDB" id="A0AAV7M9Q2"/>
<proteinExistence type="predicted"/>
<accession>A0AAV7M9Q2</accession>
<dbReference type="EMBL" id="JANPWB010000014">
    <property type="protein sequence ID" value="KAJ1099259.1"/>
    <property type="molecule type" value="Genomic_DNA"/>
</dbReference>
<comment type="caution">
    <text evidence="1">The sequence shown here is derived from an EMBL/GenBank/DDBJ whole genome shotgun (WGS) entry which is preliminary data.</text>
</comment>
<protein>
    <submittedName>
        <fullName evidence="1">Uncharacterized protein</fullName>
    </submittedName>
</protein>
<reference evidence="1" key="1">
    <citation type="journal article" date="2022" name="bioRxiv">
        <title>Sequencing and chromosome-scale assembly of the giantPleurodeles waltlgenome.</title>
        <authorList>
            <person name="Brown T."/>
            <person name="Elewa A."/>
            <person name="Iarovenko S."/>
            <person name="Subramanian E."/>
            <person name="Araus A.J."/>
            <person name="Petzold A."/>
            <person name="Susuki M."/>
            <person name="Suzuki K.-i.T."/>
            <person name="Hayashi T."/>
            <person name="Toyoda A."/>
            <person name="Oliveira C."/>
            <person name="Osipova E."/>
            <person name="Leigh N.D."/>
            <person name="Simon A."/>
            <person name="Yun M.H."/>
        </authorList>
    </citation>
    <scope>NUCLEOTIDE SEQUENCE</scope>
    <source>
        <strain evidence="1">20211129_DDA</strain>
        <tissue evidence="1">Liver</tissue>
    </source>
</reference>
<organism evidence="1 2">
    <name type="scientific">Pleurodeles waltl</name>
    <name type="common">Iberian ribbed newt</name>
    <dbReference type="NCBI Taxonomy" id="8319"/>
    <lineage>
        <taxon>Eukaryota</taxon>
        <taxon>Metazoa</taxon>
        <taxon>Chordata</taxon>
        <taxon>Craniata</taxon>
        <taxon>Vertebrata</taxon>
        <taxon>Euteleostomi</taxon>
        <taxon>Amphibia</taxon>
        <taxon>Batrachia</taxon>
        <taxon>Caudata</taxon>
        <taxon>Salamandroidea</taxon>
        <taxon>Salamandridae</taxon>
        <taxon>Pleurodelinae</taxon>
        <taxon>Pleurodeles</taxon>
    </lineage>
</organism>
<keyword evidence="2" id="KW-1185">Reference proteome</keyword>
<dbReference type="Proteomes" id="UP001066276">
    <property type="component" value="Chromosome 10"/>
</dbReference>
<sequence>MHYISQVCTRKHTGLNSNLILQIDGEGAKVRASHTSRLLLDLSTYKGSVLLRRETPSSVHVFGHQAPEPIDSDSSQS</sequence>
<evidence type="ECO:0000313" key="1">
    <source>
        <dbReference type="EMBL" id="KAJ1099259.1"/>
    </source>
</evidence>
<gene>
    <name evidence="1" type="ORF">NDU88_004362</name>
</gene>
<name>A0AAV7M9Q2_PLEWA</name>